<dbReference type="EMBL" id="BAUT01000063">
    <property type="protein sequence ID" value="GAE27766.1"/>
    <property type="molecule type" value="Genomic_DNA"/>
</dbReference>
<dbReference type="Pfam" id="PF04240">
    <property type="entry name" value="Caroten_synth"/>
    <property type="match status" value="1"/>
</dbReference>
<keyword evidence="1" id="KW-1133">Transmembrane helix</keyword>
<dbReference type="RefSeq" id="WP_052002353.1">
    <property type="nucleotide sequence ID" value="NZ_BAUT01000063.1"/>
</dbReference>
<dbReference type="PANTHER" id="PTHR39419">
    <property type="entry name" value="SLL0814 PROTEIN"/>
    <property type="match status" value="1"/>
</dbReference>
<evidence type="ECO:0000313" key="2">
    <source>
        <dbReference type="EMBL" id="GAE27766.1"/>
    </source>
</evidence>
<gene>
    <name evidence="2" type="ORF">JCM9140_3923</name>
</gene>
<keyword evidence="1" id="KW-0472">Membrane</keyword>
<proteinExistence type="predicted"/>
<dbReference type="Proteomes" id="UP000018890">
    <property type="component" value="Unassembled WGS sequence"/>
</dbReference>
<feature type="transmembrane region" description="Helical" evidence="1">
    <location>
        <begin position="63"/>
        <end position="86"/>
    </location>
</feature>
<dbReference type="STRING" id="1236970.JCM9140_3923"/>
<evidence type="ECO:0000256" key="1">
    <source>
        <dbReference type="SAM" id="Phobius"/>
    </source>
</evidence>
<sequence>MANAVFLILAGTVGGIYFIRQYGPSLGWGINSFVVVFTIFVEWIGVRFGLFFGHYYYNPDFGVSLFGVPITIGFAWLMVIATTHVLAKGITLHLPAVVRWFAFPLVGAFAAVVMDLILDPVAYLVKGYWIWHGEGLYYGIPFSNFIGWFILAFFLHLLIYFLVSNKEVEIDLYWEKQLVILYALMILMFTILAITAGLWLAAFLTVSVAGGLIGLYISCKRRVWR</sequence>
<feature type="transmembrane region" description="Helical" evidence="1">
    <location>
        <begin position="34"/>
        <end position="57"/>
    </location>
</feature>
<feature type="transmembrane region" description="Helical" evidence="1">
    <location>
        <begin position="98"/>
        <end position="125"/>
    </location>
</feature>
<accession>W4Q6S4</accession>
<name>W4Q6S4_9BACI</name>
<dbReference type="AlphaFoldDB" id="W4Q6S4"/>
<reference evidence="2" key="1">
    <citation type="journal article" date="2014" name="Genome Announc.">
        <title>Draft Genome Sequences of Three Alkaliphilic Bacillus Strains, Bacillus wakoensis JCM 9140T, Bacillus akibai JCM 9157T, and Bacillus hemicellulosilyticus JCM 9152T.</title>
        <authorList>
            <person name="Yuki M."/>
            <person name="Oshima K."/>
            <person name="Suda W."/>
            <person name="Oshida Y."/>
            <person name="Kitamura K."/>
            <person name="Iida T."/>
            <person name="Hattori M."/>
            <person name="Ohkuma M."/>
        </authorList>
    </citation>
    <scope>NUCLEOTIDE SEQUENCE [LARGE SCALE GENOMIC DNA]</scope>
    <source>
        <strain evidence="2">JCM 9140</strain>
    </source>
</reference>
<evidence type="ECO:0000313" key="3">
    <source>
        <dbReference type="Proteomes" id="UP000018890"/>
    </source>
</evidence>
<keyword evidence="3" id="KW-1185">Reference proteome</keyword>
<feature type="transmembrane region" description="Helical" evidence="1">
    <location>
        <begin position="200"/>
        <end position="219"/>
    </location>
</feature>
<keyword evidence="1" id="KW-0812">Transmembrane</keyword>
<dbReference type="InterPro" id="IPR007354">
    <property type="entry name" value="CruF-like"/>
</dbReference>
<organism evidence="2 3">
    <name type="scientific">Halalkalibacter wakoensis JCM 9140</name>
    <dbReference type="NCBI Taxonomy" id="1236970"/>
    <lineage>
        <taxon>Bacteria</taxon>
        <taxon>Bacillati</taxon>
        <taxon>Bacillota</taxon>
        <taxon>Bacilli</taxon>
        <taxon>Bacillales</taxon>
        <taxon>Bacillaceae</taxon>
        <taxon>Halalkalibacter</taxon>
    </lineage>
</organism>
<feature type="transmembrane region" description="Helical" evidence="1">
    <location>
        <begin position="6"/>
        <end position="22"/>
    </location>
</feature>
<comment type="caution">
    <text evidence="2">The sequence shown here is derived from an EMBL/GenBank/DDBJ whole genome shotgun (WGS) entry which is preliminary data.</text>
</comment>
<feature type="transmembrane region" description="Helical" evidence="1">
    <location>
        <begin position="177"/>
        <end position="194"/>
    </location>
</feature>
<protein>
    <submittedName>
        <fullName evidence="2">Membrane protein</fullName>
    </submittedName>
</protein>
<feature type="transmembrane region" description="Helical" evidence="1">
    <location>
        <begin position="145"/>
        <end position="165"/>
    </location>
</feature>
<dbReference type="PANTHER" id="PTHR39419:SF1">
    <property type="entry name" value="SLL0814 PROTEIN"/>
    <property type="match status" value="1"/>
</dbReference>